<keyword evidence="10" id="KW-1185">Reference proteome</keyword>
<keyword evidence="5 7" id="KW-1133">Transmembrane helix</keyword>
<evidence type="ECO:0000256" key="1">
    <source>
        <dbReference type="ARBA" id="ARBA00004651"/>
    </source>
</evidence>
<comment type="similarity">
    <text evidence="2">Belongs to the UPF0702 family.</text>
</comment>
<evidence type="ECO:0000313" key="10">
    <source>
        <dbReference type="Proteomes" id="UP001501410"/>
    </source>
</evidence>
<reference evidence="10" key="1">
    <citation type="journal article" date="2019" name="Int. J. Syst. Evol. Microbiol.">
        <title>The Global Catalogue of Microorganisms (GCM) 10K type strain sequencing project: providing services to taxonomists for standard genome sequencing and annotation.</title>
        <authorList>
            <consortium name="The Broad Institute Genomics Platform"/>
            <consortium name="The Broad Institute Genome Sequencing Center for Infectious Disease"/>
            <person name="Wu L."/>
            <person name="Ma J."/>
        </authorList>
    </citation>
    <scope>NUCLEOTIDE SEQUENCE [LARGE SCALE GENOMIC DNA]</scope>
    <source>
        <strain evidence="10">JCM 31921</strain>
    </source>
</reference>
<dbReference type="PANTHER" id="PTHR34582:SF6">
    <property type="entry name" value="UPF0702 TRANSMEMBRANE PROTEIN YCAP"/>
    <property type="match status" value="1"/>
</dbReference>
<comment type="subcellular location">
    <subcellularLocation>
        <location evidence="1">Cell membrane</location>
        <topology evidence="1">Multi-pass membrane protein</topology>
    </subcellularLocation>
</comment>
<accession>A0ABP8MHS7</accession>
<feature type="transmembrane region" description="Helical" evidence="7">
    <location>
        <begin position="74"/>
        <end position="96"/>
    </location>
</feature>
<evidence type="ECO:0000256" key="3">
    <source>
        <dbReference type="ARBA" id="ARBA00022475"/>
    </source>
</evidence>
<feature type="transmembrane region" description="Helical" evidence="7">
    <location>
        <begin position="20"/>
        <end position="38"/>
    </location>
</feature>
<evidence type="ECO:0000256" key="7">
    <source>
        <dbReference type="SAM" id="Phobius"/>
    </source>
</evidence>
<evidence type="ECO:0000256" key="6">
    <source>
        <dbReference type="ARBA" id="ARBA00023136"/>
    </source>
</evidence>
<evidence type="ECO:0000313" key="9">
    <source>
        <dbReference type="EMBL" id="GAA4449796.1"/>
    </source>
</evidence>
<dbReference type="Gene3D" id="3.30.240.20">
    <property type="entry name" value="bsu07140 like domains"/>
    <property type="match status" value="1"/>
</dbReference>
<dbReference type="InterPro" id="IPR007353">
    <property type="entry name" value="DUF421"/>
</dbReference>
<dbReference type="EMBL" id="BAABEZ010000002">
    <property type="protein sequence ID" value="GAA4449796.1"/>
    <property type="molecule type" value="Genomic_DNA"/>
</dbReference>
<dbReference type="Proteomes" id="UP001501410">
    <property type="component" value="Unassembled WGS sequence"/>
</dbReference>
<evidence type="ECO:0000256" key="2">
    <source>
        <dbReference type="ARBA" id="ARBA00006448"/>
    </source>
</evidence>
<evidence type="ECO:0000256" key="5">
    <source>
        <dbReference type="ARBA" id="ARBA00022989"/>
    </source>
</evidence>
<comment type="caution">
    <text evidence="9">The sequence shown here is derived from an EMBL/GenBank/DDBJ whole genome shotgun (WGS) entry which is preliminary data.</text>
</comment>
<evidence type="ECO:0000259" key="8">
    <source>
        <dbReference type="Pfam" id="PF04239"/>
    </source>
</evidence>
<keyword evidence="4 7" id="KW-0812">Transmembrane</keyword>
<sequence length="165" mass="18250">MPESMISVAELWGTGKELEVHQVLLRCVAVFILVLICIRIAGRRSFGLKTPLDSIVTILLGALMSRAIVGSSPFVPVAASGILLAVLHRLFAMMMLSSPRMARMLNGTRICVYADGNFLTGNMRKALVREQDIMQGVRKTIGKESLEDVEKIYLERNGEFSIIKK</sequence>
<gene>
    <name evidence="9" type="ORF">GCM10023092_04670</name>
</gene>
<feature type="domain" description="YetF C-terminal" evidence="8">
    <location>
        <begin position="98"/>
        <end position="165"/>
    </location>
</feature>
<proteinExistence type="inferred from homology"/>
<name>A0ABP8MHS7_9BACT</name>
<organism evidence="9 10">
    <name type="scientific">Rurimicrobium arvi</name>
    <dbReference type="NCBI Taxonomy" id="2049916"/>
    <lineage>
        <taxon>Bacteria</taxon>
        <taxon>Pseudomonadati</taxon>
        <taxon>Bacteroidota</taxon>
        <taxon>Chitinophagia</taxon>
        <taxon>Chitinophagales</taxon>
        <taxon>Chitinophagaceae</taxon>
        <taxon>Rurimicrobium</taxon>
    </lineage>
</organism>
<dbReference type="InterPro" id="IPR023090">
    <property type="entry name" value="UPF0702_alpha/beta_dom_sf"/>
</dbReference>
<keyword evidence="6 7" id="KW-0472">Membrane</keyword>
<dbReference type="PANTHER" id="PTHR34582">
    <property type="entry name" value="UPF0702 TRANSMEMBRANE PROTEIN YCAP"/>
    <property type="match status" value="1"/>
</dbReference>
<keyword evidence="3" id="KW-1003">Cell membrane</keyword>
<evidence type="ECO:0000256" key="4">
    <source>
        <dbReference type="ARBA" id="ARBA00022692"/>
    </source>
</evidence>
<protein>
    <submittedName>
        <fullName evidence="9">DUF421 domain-containing protein</fullName>
    </submittedName>
</protein>
<dbReference type="Pfam" id="PF04239">
    <property type="entry name" value="DUF421"/>
    <property type="match status" value="1"/>
</dbReference>